<name>A0ACC0KT89_CHOFU</name>
<sequence length="829" mass="94609">MKRHTRSASNGDIPPADLETNMEKSDDGSPKKVKKRGKHSLIKDYLVDYTSNSNLHGLKYIGEKERTFVEKIFWIFMFTCCVVLCAGLIAKVYKKWNESPVIVSFAENPMPVFKIPYPAVTVCFETKAMQSKYNFTKYYHLYNGSETYGNLTDQEGIDTVNTLKEVCPNITETFFGCKWKDVNKDYCSDLFSPILTEEGICYTFNTLGADHLLRQEKLHTDYQYLDFAFGENLTTPWTLENGYPDDTPIETYPHRGSGYGAKAGLSFVLMATEVDLDYLCRGPVQGYKILLHNPAELPRLSQQYFRAPLSQEVVVAVKPKMMTTSEGLLPYSPETRQCYFPSERYLQYFKVYTQANCEMECLSNFTYIRCGCVHFGMLYGPNMTVCNAGSIECVQKAQMEMVTVAAQTSLNKDDTNGNEVNNTLRLARDVALRCKCKPTYMTRIFIFFKEAQFITSRRSELYGQTDFLANCGGLLGLFMGFSFLSVVEIIYFLTLRLWCALWKKKSKKRVADENQTKTISAQHIEKSVIEHLPQELRDRFTEMREMDLSVQNSMDTLEKRVRTLFGGCRKGEIETEQANTEFADIKRGYNKTIEEADEKVALANQMSELVDRYLRRLDTELHKFKCELEADNKGITELLEKRSLELDVNTNHTSTSNNNHYKENSWGSREARAVAAGGLSRTDSAIQMQHGRRTAAMKSTYEAVAGAELHAHQALHAKSYSTTLAPSHSQQVVAPVASRSSSPTVVMNNVVNNVAIEEPMEEEWTYDPNEPRYCICNQVSYGDMVACDNQDCPYEWFHYPCVGITAPPKGKWYCPQCQTNMRRNRARKN</sequence>
<dbReference type="Proteomes" id="UP001064048">
    <property type="component" value="Chromosome 23"/>
</dbReference>
<protein>
    <submittedName>
        <fullName evidence="1">Uncharacterized protein</fullName>
    </submittedName>
</protein>
<dbReference type="EMBL" id="CM046123">
    <property type="protein sequence ID" value="KAI8439386.1"/>
    <property type="molecule type" value="Genomic_DNA"/>
</dbReference>
<gene>
    <name evidence="1" type="ORF">MSG28_013193</name>
</gene>
<reference evidence="1 2" key="1">
    <citation type="journal article" date="2022" name="Genome Biol. Evol.">
        <title>The Spruce Budworm Genome: Reconstructing the Evolutionary History of Antifreeze Proteins.</title>
        <authorList>
            <person name="Beliveau C."/>
            <person name="Gagne P."/>
            <person name="Picq S."/>
            <person name="Vernygora O."/>
            <person name="Keeling C.I."/>
            <person name="Pinkney K."/>
            <person name="Doucet D."/>
            <person name="Wen F."/>
            <person name="Johnston J.S."/>
            <person name="Maaroufi H."/>
            <person name="Boyle B."/>
            <person name="Laroche J."/>
            <person name="Dewar K."/>
            <person name="Juretic N."/>
            <person name="Blackburn G."/>
            <person name="Nisole A."/>
            <person name="Brunet B."/>
            <person name="Brandao M."/>
            <person name="Lumley L."/>
            <person name="Duan J."/>
            <person name="Quan G."/>
            <person name="Lucarotti C.J."/>
            <person name="Roe A.D."/>
            <person name="Sperling F.A.H."/>
            <person name="Levesque R.C."/>
            <person name="Cusson M."/>
        </authorList>
    </citation>
    <scope>NUCLEOTIDE SEQUENCE [LARGE SCALE GENOMIC DNA]</scope>
    <source>
        <strain evidence="1">Glfc:IPQL:Cfum</strain>
    </source>
</reference>
<evidence type="ECO:0000313" key="1">
    <source>
        <dbReference type="EMBL" id="KAI8439386.1"/>
    </source>
</evidence>
<proteinExistence type="predicted"/>
<evidence type="ECO:0000313" key="2">
    <source>
        <dbReference type="Proteomes" id="UP001064048"/>
    </source>
</evidence>
<keyword evidence="2" id="KW-1185">Reference proteome</keyword>
<comment type="caution">
    <text evidence="1">The sequence shown here is derived from an EMBL/GenBank/DDBJ whole genome shotgun (WGS) entry which is preliminary data.</text>
</comment>
<organism evidence="1 2">
    <name type="scientific">Choristoneura fumiferana</name>
    <name type="common">Spruce budworm moth</name>
    <name type="synonym">Archips fumiferana</name>
    <dbReference type="NCBI Taxonomy" id="7141"/>
    <lineage>
        <taxon>Eukaryota</taxon>
        <taxon>Metazoa</taxon>
        <taxon>Ecdysozoa</taxon>
        <taxon>Arthropoda</taxon>
        <taxon>Hexapoda</taxon>
        <taxon>Insecta</taxon>
        <taxon>Pterygota</taxon>
        <taxon>Neoptera</taxon>
        <taxon>Endopterygota</taxon>
        <taxon>Lepidoptera</taxon>
        <taxon>Glossata</taxon>
        <taxon>Ditrysia</taxon>
        <taxon>Tortricoidea</taxon>
        <taxon>Tortricidae</taxon>
        <taxon>Tortricinae</taxon>
        <taxon>Choristoneura</taxon>
    </lineage>
</organism>
<accession>A0ACC0KT89</accession>